<dbReference type="PANTHER" id="PTHR39953:SF1">
    <property type="entry name" value="RE54151P"/>
    <property type="match status" value="1"/>
</dbReference>
<dbReference type="PANTHER" id="PTHR39953">
    <property type="entry name" value="RE54151P"/>
    <property type="match status" value="1"/>
</dbReference>
<accession>V5GZH7</accession>
<dbReference type="GO" id="GO:0006281">
    <property type="term" value="P:DNA repair"/>
    <property type="evidence" value="ECO:0007669"/>
    <property type="project" value="UniProtKB-ARBA"/>
</dbReference>
<protein>
    <recommendedName>
        <fullName evidence="2">YqaJ viral recombinase domain-containing protein</fullName>
    </recommendedName>
</protein>
<organism evidence="1">
    <name type="scientific">Anoplophora glabripennis</name>
    <name type="common">Asian longhorn beetle</name>
    <name type="synonym">Anoplophora nobilis</name>
    <dbReference type="NCBI Taxonomy" id="217634"/>
    <lineage>
        <taxon>Eukaryota</taxon>
        <taxon>Metazoa</taxon>
        <taxon>Ecdysozoa</taxon>
        <taxon>Arthropoda</taxon>
        <taxon>Hexapoda</taxon>
        <taxon>Insecta</taxon>
        <taxon>Pterygota</taxon>
        <taxon>Neoptera</taxon>
        <taxon>Endopterygota</taxon>
        <taxon>Coleoptera</taxon>
        <taxon>Polyphaga</taxon>
        <taxon>Cucujiformia</taxon>
        <taxon>Chrysomeloidea</taxon>
        <taxon>Cerambycidae</taxon>
        <taxon>Lamiinae</taxon>
        <taxon>Lamiini</taxon>
        <taxon>Anoplophora</taxon>
    </lineage>
</organism>
<name>V5GZH7_ANOGL</name>
<dbReference type="AlphaFoldDB" id="V5GZH7"/>
<dbReference type="EMBL" id="GALX01001129">
    <property type="protein sequence ID" value="JAB67337.1"/>
    <property type="molecule type" value="Transcribed_RNA"/>
</dbReference>
<sequence>RSQSCSTIWQEMRYGRVTAPKDYEAIKCKTLRRVNRKHIRSKHFSNSGYDKGVKIRKCRFKCLTALKFSKAGIFLSTDYPIVGASPDAINDNFVIEIKNP</sequence>
<feature type="non-terminal residue" evidence="1">
    <location>
        <position position="1"/>
    </location>
</feature>
<dbReference type="InterPro" id="IPR011604">
    <property type="entry name" value="PDDEXK-like_dom_sf"/>
</dbReference>
<evidence type="ECO:0000313" key="1">
    <source>
        <dbReference type="EMBL" id="JAB67337.1"/>
    </source>
</evidence>
<reference evidence="1" key="1">
    <citation type="submission" date="2013-07" db="EMBL/GenBank/DDBJ databases">
        <title>Midgut Transcriptome Profiling of Anoplphora glabripennis, a Lignocellulose Degrading, Wood-Boring Cerambycid.</title>
        <authorList>
            <person name="Scully E.D."/>
            <person name="Hoover K."/>
            <person name="Carlson J.E."/>
            <person name="Tien M."/>
            <person name="Geib S.M."/>
        </authorList>
    </citation>
    <scope>NUCLEOTIDE SEQUENCE</scope>
</reference>
<dbReference type="InterPro" id="IPR011335">
    <property type="entry name" value="Restrct_endonuc-II-like"/>
</dbReference>
<evidence type="ECO:0008006" key="2">
    <source>
        <dbReference type="Google" id="ProtNLM"/>
    </source>
</evidence>
<feature type="non-terminal residue" evidence="1">
    <location>
        <position position="100"/>
    </location>
</feature>
<proteinExistence type="predicted"/>
<dbReference type="Gene3D" id="3.90.320.10">
    <property type="match status" value="1"/>
</dbReference>
<dbReference type="SUPFAM" id="SSF52980">
    <property type="entry name" value="Restriction endonuclease-like"/>
    <property type="match status" value="1"/>
</dbReference>